<organism evidence="3 4">
    <name type="scientific">Leptolyngbya cf. ectocarpi LEGE 11479</name>
    <dbReference type="NCBI Taxonomy" id="1828722"/>
    <lineage>
        <taxon>Bacteria</taxon>
        <taxon>Bacillati</taxon>
        <taxon>Cyanobacteriota</taxon>
        <taxon>Cyanophyceae</taxon>
        <taxon>Leptolyngbyales</taxon>
        <taxon>Leptolyngbyaceae</taxon>
        <taxon>Leptolyngbya group</taxon>
        <taxon>Leptolyngbya</taxon>
    </lineage>
</organism>
<reference evidence="3" key="1">
    <citation type="submission" date="2020-10" db="EMBL/GenBank/DDBJ databases">
        <authorList>
            <person name="Castelo-Branco R."/>
            <person name="Eusebio N."/>
            <person name="Adriana R."/>
            <person name="Vieira A."/>
            <person name="Brugerolle De Fraissinette N."/>
            <person name="Rezende De Castro R."/>
            <person name="Schneider M.P."/>
            <person name="Vasconcelos V."/>
            <person name="Leao P.N."/>
        </authorList>
    </citation>
    <scope>NUCLEOTIDE SEQUENCE</scope>
    <source>
        <strain evidence="3">LEGE 11479</strain>
    </source>
</reference>
<name>A0A928ZTT3_LEPEC</name>
<evidence type="ECO:0000313" key="3">
    <source>
        <dbReference type="EMBL" id="MBE9067124.1"/>
    </source>
</evidence>
<dbReference type="Pfam" id="PF13439">
    <property type="entry name" value="Glyco_transf_4"/>
    <property type="match status" value="1"/>
</dbReference>
<dbReference type="EMBL" id="JADEXP010000077">
    <property type="protein sequence ID" value="MBE9067124.1"/>
    <property type="molecule type" value="Genomic_DNA"/>
</dbReference>
<protein>
    <submittedName>
        <fullName evidence="3">Glycosyltransferase family 4 protein</fullName>
    </submittedName>
</protein>
<dbReference type="Gene3D" id="3.40.50.2000">
    <property type="entry name" value="Glycogen Phosphorylase B"/>
    <property type="match status" value="2"/>
</dbReference>
<evidence type="ECO:0000259" key="2">
    <source>
        <dbReference type="Pfam" id="PF13439"/>
    </source>
</evidence>
<accession>A0A928ZTT3</accession>
<dbReference type="GO" id="GO:0016757">
    <property type="term" value="F:glycosyltransferase activity"/>
    <property type="evidence" value="ECO:0007669"/>
    <property type="project" value="InterPro"/>
</dbReference>
<feature type="domain" description="Glycosyltransferase subfamily 4-like N-terminal" evidence="2">
    <location>
        <begin position="64"/>
        <end position="178"/>
    </location>
</feature>
<feature type="domain" description="Glycosyl transferase family 1" evidence="1">
    <location>
        <begin position="188"/>
        <end position="348"/>
    </location>
</feature>
<dbReference type="RefSeq" id="WP_193993094.1">
    <property type="nucleotide sequence ID" value="NZ_JADEXP010000077.1"/>
</dbReference>
<dbReference type="InterPro" id="IPR028098">
    <property type="entry name" value="Glyco_trans_4-like_N"/>
</dbReference>
<dbReference type="InterPro" id="IPR001296">
    <property type="entry name" value="Glyco_trans_1"/>
</dbReference>
<dbReference type="CDD" id="cd03801">
    <property type="entry name" value="GT4_PimA-like"/>
    <property type="match status" value="1"/>
</dbReference>
<proteinExistence type="predicted"/>
<dbReference type="PANTHER" id="PTHR45947">
    <property type="entry name" value="SULFOQUINOVOSYL TRANSFERASE SQD2"/>
    <property type="match status" value="1"/>
</dbReference>
<dbReference type="PANTHER" id="PTHR45947:SF3">
    <property type="entry name" value="SULFOQUINOVOSYL TRANSFERASE SQD2"/>
    <property type="match status" value="1"/>
</dbReference>
<gene>
    <name evidence="3" type="ORF">IQ260_10700</name>
</gene>
<evidence type="ECO:0000259" key="1">
    <source>
        <dbReference type="Pfam" id="PF00534"/>
    </source>
</evidence>
<dbReference type="Proteomes" id="UP000615026">
    <property type="component" value="Unassembled WGS sequence"/>
</dbReference>
<dbReference type="Pfam" id="PF00534">
    <property type="entry name" value="Glycos_transf_1"/>
    <property type="match status" value="1"/>
</dbReference>
<comment type="caution">
    <text evidence="3">The sequence shown here is derived from an EMBL/GenBank/DDBJ whole genome shotgun (WGS) entry which is preliminary data.</text>
</comment>
<keyword evidence="4" id="KW-1185">Reference proteome</keyword>
<dbReference type="AlphaFoldDB" id="A0A928ZTT3"/>
<dbReference type="SUPFAM" id="SSF53756">
    <property type="entry name" value="UDP-Glycosyltransferase/glycogen phosphorylase"/>
    <property type="match status" value="1"/>
</dbReference>
<evidence type="ECO:0000313" key="4">
    <source>
        <dbReference type="Proteomes" id="UP000615026"/>
    </source>
</evidence>
<dbReference type="InterPro" id="IPR050194">
    <property type="entry name" value="Glycosyltransferase_grp1"/>
</dbReference>
<sequence>MYKRGKSNLEKPCKLPTILRIANSIGETSAPYNQFSLALIGKYDLTICTYFKSNLLVPKEIKLFEGNGSLTGFFRVLVAALREKEYDIIHVHSLEAGILFLLATLFKDRKLLSSTVFTVHNAYSNFKLKKKLMLIPIFVFFRTLVCCSQSSFESFPGFFKWLAGDRLCAVQNGVDIDRIDRIIGTRHQKIRNDNFTILAVGRLIQIKNVLTLLNAFHKSDKHLESILMFIGEGVLRDSLLEKRKSLDLGKQVELVGLIPREKVYQKLSEADLFISTSWGEGLPIAVLEAMACGCPVVLSDISPHREIAEGIDFIPLIRPDDVEGFTQEINRFRKMSTSVRKEIGEECRKLVEEKFSLTAMYRGYKVRYNKLLGDINSGQGLHGETNTSDFSR</sequence>